<evidence type="ECO:0000313" key="2">
    <source>
        <dbReference type="EMBL" id="OUR95454.1"/>
    </source>
</evidence>
<name>A0A1Y5F4R1_9BACT</name>
<comment type="caution">
    <text evidence="2">The sequence shown here is derived from an EMBL/GenBank/DDBJ whole genome shotgun (WGS) entry which is preliminary data.</text>
</comment>
<dbReference type="AlphaFoldDB" id="A0A1Y5F4R1"/>
<dbReference type="InterPro" id="IPR011004">
    <property type="entry name" value="Trimer_LpxA-like_sf"/>
</dbReference>
<accession>A0A1Y5F4R1</accession>
<evidence type="ECO:0000313" key="3">
    <source>
        <dbReference type="Proteomes" id="UP000196531"/>
    </source>
</evidence>
<feature type="signal peptide" evidence="1">
    <location>
        <begin position="1"/>
        <end position="21"/>
    </location>
</feature>
<proteinExistence type="predicted"/>
<feature type="chain" id="PRO_5013323064" evidence="1">
    <location>
        <begin position="22"/>
        <end position="301"/>
    </location>
</feature>
<reference evidence="3" key="1">
    <citation type="journal article" date="2017" name="Proc. Natl. Acad. Sci. U.S.A.">
        <title>Simulation of Deepwater Horizon oil plume reveals substrate specialization within a complex community of hydrocarbon-degraders.</title>
        <authorList>
            <person name="Hu P."/>
            <person name="Dubinsky E.A."/>
            <person name="Probst A.J."/>
            <person name="Wang J."/>
            <person name="Sieber C.M.K."/>
            <person name="Tom L.M."/>
            <person name="Gardinali P."/>
            <person name="Banfield J.F."/>
            <person name="Atlas R.M."/>
            <person name="Andersen G.L."/>
        </authorList>
    </citation>
    <scope>NUCLEOTIDE SEQUENCE [LARGE SCALE GENOMIC DNA]</scope>
</reference>
<organism evidence="2 3">
    <name type="scientific">Halobacteriovorax marinus</name>
    <dbReference type="NCBI Taxonomy" id="97084"/>
    <lineage>
        <taxon>Bacteria</taxon>
        <taxon>Pseudomonadati</taxon>
        <taxon>Bdellovibrionota</taxon>
        <taxon>Bacteriovoracia</taxon>
        <taxon>Bacteriovoracales</taxon>
        <taxon>Halobacteriovoraceae</taxon>
        <taxon>Halobacteriovorax</taxon>
    </lineage>
</organism>
<gene>
    <name evidence="2" type="ORF">A9Q84_16610</name>
</gene>
<dbReference type="Gene3D" id="2.160.10.10">
    <property type="entry name" value="Hexapeptide repeat proteins"/>
    <property type="match status" value="1"/>
</dbReference>
<dbReference type="Proteomes" id="UP000196531">
    <property type="component" value="Unassembled WGS sequence"/>
</dbReference>
<protein>
    <submittedName>
        <fullName evidence="2">Uncharacterized protein</fullName>
    </submittedName>
</protein>
<keyword evidence="1" id="KW-0732">Signal</keyword>
<dbReference type="SUPFAM" id="SSF51161">
    <property type="entry name" value="Trimeric LpxA-like enzymes"/>
    <property type="match status" value="1"/>
</dbReference>
<sequence>MNFKVLLYTLLLFISSNAVIAKFCDCNGKSGQRWINSRHSNDRSDGGCVASGAYVSENVFIAKTAKVCGNNYIEGSRIKIYGDALITGHAEIIGSNIRIGEGAVVGGTAILNDNLVLINDELNSGTHSNKKFNGFLSNEYQEHVKNIIRIEELSAELGDEYIDSRQMKMNSSGSTIKSSASYVMKFEGDCKLKVDYNLKDNRDSRMKVKQSNDLSIDFIFNKVVEHRRFHSRDSNKLKQIRYDVIYFKNDIGYSSGDDVFYPSFSSTARIKIFGNFSSEKSIVNELGKKIKAISNYCYKKP</sequence>
<evidence type="ECO:0000256" key="1">
    <source>
        <dbReference type="SAM" id="SignalP"/>
    </source>
</evidence>
<dbReference type="EMBL" id="MAAO01000008">
    <property type="protein sequence ID" value="OUR95454.1"/>
    <property type="molecule type" value="Genomic_DNA"/>
</dbReference>